<dbReference type="CDD" id="cd03801">
    <property type="entry name" value="GT4_PimA-like"/>
    <property type="match status" value="1"/>
</dbReference>
<evidence type="ECO:0000313" key="4">
    <source>
        <dbReference type="Proteomes" id="UP000586254"/>
    </source>
</evidence>
<proteinExistence type="predicted"/>
<dbReference type="GO" id="GO:0009103">
    <property type="term" value="P:lipopolysaccharide biosynthetic process"/>
    <property type="evidence" value="ECO:0007669"/>
    <property type="project" value="TreeGrafter"/>
</dbReference>
<accession>A0A853JSY5</accession>
<evidence type="ECO:0000313" key="3">
    <source>
        <dbReference type="EMBL" id="NZA40383.1"/>
    </source>
</evidence>
<name>A0A853JSY5_9FIRM</name>
<protein>
    <submittedName>
        <fullName evidence="3">Glycosyltransferase family 4 protein</fullName>
    </submittedName>
</protein>
<dbReference type="PANTHER" id="PTHR46401">
    <property type="entry name" value="GLYCOSYLTRANSFERASE WBBK-RELATED"/>
    <property type="match status" value="1"/>
</dbReference>
<dbReference type="EMBL" id="JACCKS010000048">
    <property type="protein sequence ID" value="NZA40383.1"/>
    <property type="molecule type" value="Genomic_DNA"/>
</dbReference>
<keyword evidence="1 3" id="KW-0808">Transferase</keyword>
<organism evidence="3 4">
    <name type="scientific">Eubacterium callanderi</name>
    <dbReference type="NCBI Taxonomy" id="53442"/>
    <lineage>
        <taxon>Bacteria</taxon>
        <taxon>Bacillati</taxon>
        <taxon>Bacillota</taxon>
        <taxon>Clostridia</taxon>
        <taxon>Eubacteriales</taxon>
        <taxon>Eubacteriaceae</taxon>
        <taxon>Eubacterium</taxon>
    </lineage>
</organism>
<comment type="caution">
    <text evidence="3">The sequence shown here is derived from an EMBL/GenBank/DDBJ whole genome shotgun (WGS) entry which is preliminary data.</text>
</comment>
<dbReference type="Proteomes" id="UP000586254">
    <property type="component" value="Unassembled WGS sequence"/>
</dbReference>
<gene>
    <name evidence="3" type="ORF">H0N91_20190</name>
</gene>
<dbReference type="Gene3D" id="3.40.50.2000">
    <property type="entry name" value="Glycogen Phosphorylase B"/>
    <property type="match status" value="1"/>
</dbReference>
<dbReference type="RefSeq" id="WP_180494366.1">
    <property type="nucleotide sequence ID" value="NZ_JACCKS010000048.1"/>
</dbReference>
<dbReference type="Pfam" id="PF00534">
    <property type="entry name" value="Glycos_transf_1"/>
    <property type="match status" value="1"/>
</dbReference>
<dbReference type="InterPro" id="IPR001296">
    <property type="entry name" value="Glyco_trans_1"/>
</dbReference>
<evidence type="ECO:0000256" key="1">
    <source>
        <dbReference type="ARBA" id="ARBA00022679"/>
    </source>
</evidence>
<dbReference type="SUPFAM" id="SSF53756">
    <property type="entry name" value="UDP-Glycosyltransferase/glycogen phosphorylase"/>
    <property type="match status" value="1"/>
</dbReference>
<evidence type="ECO:0000259" key="2">
    <source>
        <dbReference type="Pfam" id="PF00534"/>
    </source>
</evidence>
<reference evidence="3 4" key="1">
    <citation type="submission" date="2020-07" db="EMBL/GenBank/DDBJ databases">
        <title>Organ Donor 1.</title>
        <authorList>
            <person name="Marsh A.J."/>
            <person name="Azcarate-Peril M.A."/>
        </authorList>
    </citation>
    <scope>NUCLEOTIDE SEQUENCE [LARGE SCALE GENOMIC DNA]</scope>
    <source>
        <strain evidence="3 4">AMC0717</strain>
    </source>
</reference>
<sequence>MPLKQIVNSHIYVNYKNIKGKDIVYPGLDLKKYYRKKYIPFTNEIVIGAINRTEIWKGTNDVIEAYNILKKVSRKYNFKLKLAYSNELNEKIDGLEYIIPKNDSELADYYRSVDIMVAPGHIQLGAVHYPVIESMACGTPIITTGYYPADDKRNAWIVSVKSPEKIAECIMYMIENQELVHQKVEQAIQDVQQFDWNTIVEKFIKIIEES</sequence>
<dbReference type="AlphaFoldDB" id="A0A853JSY5"/>
<dbReference type="GO" id="GO:0016757">
    <property type="term" value="F:glycosyltransferase activity"/>
    <property type="evidence" value="ECO:0007669"/>
    <property type="project" value="InterPro"/>
</dbReference>
<dbReference type="PANTHER" id="PTHR46401:SF2">
    <property type="entry name" value="GLYCOSYLTRANSFERASE WBBK-RELATED"/>
    <property type="match status" value="1"/>
</dbReference>
<feature type="domain" description="Glycosyl transferase family 1" evidence="2">
    <location>
        <begin position="34"/>
        <end position="188"/>
    </location>
</feature>